<comment type="pathway">
    <text evidence="5">Purine metabolism; AMP biosynthesis via salvage pathway; AMP from ADP: step 1/1.</text>
</comment>
<dbReference type="GO" id="GO:0005524">
    <property type="term" value="F:ATP binding"/>
    <property type="evidence" value="ECO:0007669"/>
    <property type="project" value="UniProtKB-UniRule"/>
</dbReference>
<dbReference type="GO" id="GO:0005737">
    <property type="term" value="C:cytoplasm"/>
    <property type="evidence" value="ECO:0007669"/>
    <property type="project" value="UniProtKB-SubCell"/>
</dbReference>
<dbReference type="Gene3D" id="3.40.50.300">
    <property type="entry name" value="P-loop containing nucleotide triphosphate hydrolases"/>
    <property type="match status" value="1"/>
</dbReference>
<feature type="binding site" evidence="5">
    <location>
        <position position="128"/>
    </location>
    <ligand>
        <name>AMP</name>
        <dbReference type="ChEBI" id="CHEBI:456215"/>
    </ligand>
</feature>
<dbReference type="EMBL" id="LT618793">
    <property type="protein sequence ID" value="SCQ80528.1"/>
    <property type="molecule type" value="Genomic_DNA"/>
</dbReference>
<dbReference type="NCBIfam" id="NF011104">
    <property type="entry name" value="PRK14531.1"/>
    <property type="match status" value="1"/>
</dbReference>
<evidence type="ECO:0000313" key="10">
    <source>
        <dbReference type="Proteomes" id="UP000250080"/>
    </source>
</evidence>
<keyword evidence="1 5" id="KW-0808">Transferase</keyword>
<dbReference type="InterPro" id="IPR033690">
    <property type="entry name" value="Adenylat_kinase_CS"/>
</dbReference>
<dbReference type="GO" id="GO:0044209">
    <property type="term" value="P:AMP salvage"/>
    <property type="evidence" value="ECO:0007669"/>
    <property type="project" value="UniProtKB-UniRule"/>
</dbReference>
<comment type="subcellular location">
    <subcellularLocation>
        <location evidence="5 7">Cytoplasm</location>
    </subcellularLocation>
</comment>
<dbReference type="AlphaFoldDB" id="A0A2C8A5V3"/>
<feature type="binding site" evidence="5">
    <location>
        <position position="167"/>
    </location>
    <ligand>
        <name>ATP</name>
        <dbReference type="ChEBI" id="CHEBI:30616"/>
    </ligand>
</feature>
<dbReference type="NCBIfam" id="NF011101">
    <property type="entry name" value="PRK14528.1"/>
    <property type="match status" value="1"/>
</dbReference>
<dbReference type="InterPro" id="IPR027417">
    <property type="entry name" value="P-loop_NTPase"/>
</dbReference>
<dbReference type="UniPathway" id="UPA00588">
    <property type="reaction ID" value="UER00649"/>
</dbReference>
<dbReference type="NCBIfam" id="NF011100">
    <property type="entry name" value="PRK14527.1"/>
    <property type="match status" value="1"/>
</dbReference>
<dbReference type="Pfam" id="PF00406">
    <property type="entry name" value="ADK"/>
    <property type="match status" value="1"/>
</dbReference>
<gene>
    <name evidence="5" type="primary">adk</name>
    <name evidence="8" type="ORF">PFR_JS10_1592</name>
    <name evidence="9" type="ORF">PFR_JS23_1685</name>
</gene>
<protein>
    <recommendedName>
        <fullName evidence="5 7">Adenylate kinase</fullName>
        <shortName evidence="5">AK</shortName>
        <ecNumber evidence="5 7">2.7.4.3</ecNumber>
    </recommendedName>
    <alternativeName>
        <fullName evidence="5">ATP-AMP transphosphorylase</fullName>
    </alternativeName>
    <alternativeName>
        <fullName evidence="5">ATP:AMP phosphotransferase</fullName>
    </alternativeName>
    <alternativeName>
        <fullName evidence="5">Adenylate monophosphate kinase</fullName>
    </alternativeName>
</protein>
<comment type="caution">
    <text evidence="5">Lacks conserved residue(s) required for the propagation of feature annotation.</text>
</comment>
<feature type="binding site" evidence="5">
    <location>
        <position position="139"/>
    </location>
    <ligand>
        <name>AMP</name>
        <dbReference type="ChEBI" id="CHEBI:456215"/>
    </ligand>
</feature>
<dbReference type="NCBIfam" id="NF011105">
    <property type="entry name" value="PRK14532.1"/>
    <property type="match status" value="1"/>
</dbReference>
<evidence type="ECO:0000256" key="4">
    <source>
        <dbReference type="ARBA" id="ARBA00022777"/>
    </source>
</evidence>
<evidence type="ECO:0000256" key="1">
    <source>
        <dbReference type="ARBA" id="ARBA00022679"/>
    </source>
</evidence>
<reference evidence="9 10" key="2">
    <citation type="submission" date="2016-09" db="EMBL/GenBank/DDBJ databases">
        <authorList>
            <person name="Laine KS P."/>
        </authorList>
    </citation>
    <scope>NUCLEOTIDE SEQUENCE [LARGE SCALE GENOMIC DNA]</scope>
    <source>
        <strain evidence="9">PFRJS-23</strain>
    </source>
</reference>
<keyword evidence="4 5" id="KW-0418">Kinase</keyword>
<comment type="catalytic activity">
    <reaction evidence="5 7">
        <text>AMP + ATP = 2 ADP</text>
        <dbReference type="Rhea" id="RHEA:12973"/>
        <dbReference type="ChEBI" id="CHEBI:30616"/>
        <dbReference type="ChEBI" id="CHEBI:456215"/>
        <dbReference type="ChEBI" id="CHEBI:456216"/>
        <dbReference type="EC" id="2.7.4.3"/>
    </reaction>
</comment>
<dbReference type="CDD" id="cd01428">
    <property type="entry name" value="ADK"/>
    <property type="match status" value="1"/>
</dbReference>
<feature type="binding site" evidence="5">
    <location>
        <begin position="80"/>
        <end position="83"/>
    </location>
    <ligand>
        <name>AMP</name>
        <dbReference type="ChEBI" id="CHEBI:456215"/>
    </ligand>
</feature>
<dbReference type="EC" id="2.7.4.3" evidence="5 7"/>
<dbReference type="PRINTS" id="PR00094">
    <property type="entry name" value="ADENYLTKNASE"/>
</dbReference>
<evidence type="ECO:0000256" key="6">
    <source>
        <dbReference type="RuleBase" id="RU003330"/>
    </source>
</evidence>
<organism evidence="9 10">
    <name type="scientific">Propionibacterium freudenreichii</name>
    <dbReference type="NCBI Taxonomy" id="1744"/>
    <lineage>
        <taxon>Bacteria</taxon>
        <taxon>Bacillati</taxon>
        <taxon>Actinomycetota</taxon>
        <taxon>Actinomycetes</taxon>
        <taxon>Propionibacteriales</taxon>
        <taxon>Propionibacteriaceae</taxon>
        <taxon>Propionibacterium</taxon>
    </lineage>
</organism>
<feature type="binding site" evidence="5">
    <location>
        <position position="26"/>
    </location>
    <ligand>
        <name>AMP</name>
        <dbReference type="ChEBI" id="CHEBI:456215"/>
    </ligand>
</feature>
<dbReference type="PROSITE" id="PS00113">
    <property type="entry name" value="ADENYLATE_KINASE"/>
    <property type="match status" value="1"/>
</dbReference>
<dbReference type="NCBIfam" id="NF001381">
    <property type="entry name" value="PRK00279.1-3"/>
    <property type="match status" value="1"/>
</dbReference>
<evidence type="ECO:0000256" key="3">
    <source>
        <dbReference type="ARBA" id="ARBA00022741"/>
    </source>
</evidence>
<dbReference type="Proteomes" id="UP000250080">
    <property type="component" value="Chromosome I"/>
</dbReference>
<name>A0A2C8A5V3_9ACTN</name>
<evidence type="ECO:0000313" key="9">
    <source>
        <dbReference type="EMBL" id="SCQ80528.1"/>
    </source>
</evidence>
<evidence type="ECO:0000256" key="7">
    <source>
        <dbReference type="RuleBase" id="RU003331"/>
    </source>
</evidence>
<dbReference type="EMBL" id="LT576035">
    <property type="protein sequence ID" value="SBN39235.1"/>
    <property type="molecule type" value="Genomic_DNA"/>
</dbReference>
<dbReference type="GO" id="GO:0004017">
    <property type="term" value="F:AMP kinase activity"/>
    <property type="evidence" value="ECO:0007669"/>
    <property type="project" value="UniProtKB-UniRule"/>
</dbReference>
<feature type="region of interest" description="NMP" evidence="5">
    <location>
        <begin position="25"/>
        <end position="54"/>
    </location>
</feature>
<feature type="binding site" evidence="5">
    <location>
        <position position="87"/>
    </location>
    <ligand>
        <name>AMP</name>
        <dbReference type="ChEBI" id="CHEBI:456215"/>
    </ligand>
</feature>
<evidence type="ECO:0000313" key="8">
    <source>
        <dbReference type="EMBL" id="SBN39235.1"/>
    </source>
</evidence>
<keyword evidence="3 5" id="KW-0547">Nucleotide-binding</keyword>
<evidence type="ECO:0000256" key="2">
    <source>
        <dbReference type="ARBA" id="ARBA00022727"/>
    </source>
</evidence>
<dbReference type="PANTHER" id="PTHR23359">
    <property type="entry name" value="NUCLEOTIDE KINASE"/>
    <property type="match status" value="1"/>
</dbReference>
<evidence type="ECO:0000256" key="5">
    <source>
        <dbReference type="HAMAP-Rule" id="MF_00235"/>
    </source>
</evidence>
<keyword evidence="5" id="KW-0963">Cytoplasm</keyword>
<keyword evidence="2 5" id="KW-0545">Nucleotide biosynthesis</keyword>
<keyword evidence="5 7" id="KW-0067">ATP-binding</keyword>
<reference evidence="8" key="1">
    <citation type="submission" date="2016-05" db="EMBL/GenBank/DDBJ databases">
        <authorList>
            <person name="Lavstsen T."/>
            <person name="Jespersen J.S."/>
        </authorList>
    </citation>
    <scope>NUCLEOTIDE SEQUENCE</scope>
    <source>
        <strain evidence="8">PFRJS10</strain>
    </source>
</reference>
<feature type="binding site" evidence="5">
    <location>
        <begin position="5"/>
        <end position="10"/>
    </location>
    <ligand>
        <name>ATP</name>
        <dbReference type="ChEBI" id="CHEBI:30616"/>
    </ligand>
</feature>
<comment type="similarity">
    <text evidence="5 6">Belongs to the adenylate kinase family.</text>
</comment>
<feature type="binding site" evidence="5">
    <location>
        <begin position="52"/>
        <end position="54"/>
    </location>
    <ligand>
        <name>AMP</name>
        <dbReference type="ChEBI" id="CHEBI:456215"/>
    </ligand>
</feature>
<dbReference type="SUPFAM" id="SSF52540">
    <property type="entry name" value="P-loop containing nucleoside triphosphate hydrolases"/>
    <property type="match status" value="1"/>
</dbReference>
<feature type="binding site" evidence="5">
    <location>
        <position position="122"/>
    </location>
    <ligand>
        <name>ATP</name>
        <dbReference type="ChEBI" id="CHEBI:30616"/>
    </ligand>
</feature>
<dbReference type="InterPro" id="IPR000850">
    <property type="entry name" value="Adenylat/UMP-CMP_kin"/>
</dbReference>
<feature type="binding site" evidence="5">
    <location>
        <position position="31"/>
    </location>
    <ligand>
        <name>AMP</name>
        <dbReference type="ChEBI" id="CHEBI:456215"/>
    </ligand>
</feature>
<proteinExistence type="inferred from homology"/>
<sequence>MGAPGAGKGTQAVGIATHYGVPAISTGDMFRDNVKNGTPLGKQVDAIMKAGDFVPDELTEQIVADRLDQPDAQGGFLLDGFPRTMHQVDALDDYLDKHGHSLDAVISLDVDPEDLIARLLKRAELEGRADDNEETIRHRMEVYTSSTAPLLDAYKSRGLLVAVDGNGTVDEVGARIAAAVDAKVGR</sequence>
<dbReference type="HAMAP" id="MF_00235">
    <property type="entry name" value="Adenylate_kinase_Adk"/>
    <property type="match status" value="1"/>
</dbReference>
<accession>A0A2C8A5V3</accession>
<comment type="subunit">
    <text evidence="5 7">Monomer.</text>
</comment>
<comment type="function">
    <text evidence="5">Catalyzes the reversible transfer of the terminal phosphate group between ATP and AMP. Plays an important role in cellular energy homeostasis and in adenine nucleotide metabolism.</text>
</comment>
<comment type="domain">
    <text evidence="5">Consists of three domains, a large central CORE domain and two small peripheral domains, NMPbind and LID, which undergo movements during catalysis. The LID domain closes over the site of phosphoryl transfer upon ATP binding. Assembling and dissambling the active center during each catalytic cycle provides an effective means to prevent ATP hydrolysis.</text>
</comment>